<evidence type="ECO:0000313" key="3">
    <source>
        <dbReference type="Proteomes" id="UP000267096"/>
    </source>
</evidence>
<protein>
    <submittedName>
        <fullName evidence="4">FLYWCH-type domain-containing protein</fullName>
    </submittedName>
</protein>
<organism evidence="4">
    <name type="scientific">Anisakis simplex</name>
    <name type="common">Herring worm</name>
    <dbReference type="NCBI Taxonomy" id="6269"/>
    <lineage>
        <taxon>Eukaryota</taxon>
        <taxon>Metazoa</taxon>
        <taxon>Ecdysozoa</taxon>
        <taxon>Nematoda</taxon>
        <taxon>Chromadorea</taxon>
        <taxon>Rhabditida</taxon>
        <taxon>Spirurina</taxon>
        <taxon>Ascaridomorpha</taxon>
        <taxon>Ascaridoidea</taxon>
        <taxon>Anisakidae</taxon>
        <taxon>Anisakis</taxon>
        <taxon>Anisakis simplex complex</taxon>
    </lineage>
</organism>
<dbReference type="WBParaSite" id="ASIM_0000067101-mRNA-1">
    <property type="protein sequence ID" value="ASIM_0000067101-mRNA-1"/>
    <property type="gene ID" value="ASIM_0000067101"/>
</dbReference>
<evidence type="ECO:0000256" key="1">
    <source>
        <dbReference type="SAM" id="MobiDB-lite"/>
    </source>
</evidence>
<keyword evidence="3" id="KW-1185">Reference proteome</keyword>
<proteinExistence type="predicted"/>
<evidence type="ECO:0000313" key="4">
    <source>
        <dbReference type="WBParaSite" id="ASIM_0000067101-mRNA-1"/>
    </source>
</evidence>
<reference evidence="2 3" key="2">
    <citation type="submission" date="2018-11" db="EMBL/GenBank/DDBJ databases">
        <authorList>
            <consortium name="Pathogen Informatics"/>
        </authorList>
    </citation>
    <scope>NUCLEOTIDE SEQUENCE [LARGE SCALE GENOMIC DNA]</scope>
</reference>
<dbReference type="EMBL" id="UYRR01000405">
    <property type="protein sequence ID" value="VDK17852.1"/>
    <property type="molecule type" value="Genomic_DNA"/>
</dbReference>
<dbReference type="Proteomes" id="UP000267096">
    <property type="component" value="Unassembled WGS sequence"/>
</dbReference>
<reference evidence="4" key="1">
    <citation type="submission" date="2017-02" db="UniProtKB">
        <authorList>
            <consortium name="WormBaseParasite"/>
        </authorList>
    </citation>
    <scope>IDENTIFICATION</scope>
</reference>
<feature type="compositionally biased region" description="Low complexity" evidence="1">
    <location>
        <begin position="284"/>
        <end position="301"/>
    </location>
</feature>
<dbReference type="AlphaFoldDB" id="A0A0M3IZI8"/>
<accession>A0A0M3IZI8</accession>
<gene>
    <name evidence="2" type="ORF">ASIM_LOCUS571</name>
</gene>
<evidence type="ECO:0000313" key="2">
    <source>
        <dbReference type="EMBL" id="VDK17852.1"/>
    </source>
</evidence>
<dbReference type="OrthoDB" id="10469142at2759"/>
<feature type="region of interest" description="Disordered" evidence="1">
    <location>
        <begin position="284"/>
        <end position="303"/>
    </location>
</feature>
<name>A0A0M3IZI8_ANISI</name>
<sequence>MNNDLRQLAYDHMRYIAVPHLAQSHISECSIEPIVNHNPFSYNHEQVFANEEELRNYVREKGWLKFKELKRVQKGGHAIYYYCKAIKWMNVRCKHMMLVVKEDNGLIIGRTTDGGLPHSHAGMRTPKRGPKQNSKFILYISLIMPPLRYRIGLPVEKRDLGVQTSLADCNDSNVMDCSAIPSRTLFEDGLKQTRSTSRRLNFTNNMHMTHTQETSQLLSTMDSEEFSEILADATPRLIEKMRDVYEARKEDEERDIAATFMNASSDLIDKMIRVHRLQSQLKQSSTLNSNTTLTSELSNSTADDLFSNASPELIEKLKQLHQEKKQREEENALKLFSAMSESKQCEVLNFYYDQSMQ</sequence>